<dbReference type="GO" id="GO:0016559">
    <property type="term" value="P:peroxisome fission"/>
    <property type="evidence" value="ECO:0007669"/>
    <property type="project" value="InterPro"/>
</dbReference>
<dbReference type="PANTHER" id="PTHR12652">
    <property type="entry name" value="PEROXISOMAL BIOGENESIS FACTOR 11"/>
    <property type="match status" value="1"/>
</dbReference>
<comment type="subcellular location">
    <subcellularLocation>
        <location evidence="4">Peroxisome membrane</location>
    </subcellularLocation>
</comment>
<dbReference type="InterPro" id="IPR008733">
    <property type="entry name" value="PEX11"/>
</dbReference>
<dbReference type="PANTHER" id="PTHR12652:SF25">
    <property type="entry name" value="MICROBODY (PEROXISOME) PROLIFERATION PROTEIN PEROXIN 11C (EUROFUNG)"/>
    <property type="match status" value="1"/>
</dbReference>
<feature type="non-terminal residue" evidence="5">
    <location>
        <position position="277"/>
    </location>
</feature>
<dbReference type="AlphaFoldDB" id="A0A9P4S368"/>
<reference evidence="5" key="1">
    <citation type="journal article" date="2020" name="Stud. Mycol.">
        <title>101 Dothideomycetes genomes: a test case for predicting lifestyles and emergence of pathogens.</title>
        <authorList>
            <person name="Haridas S."/>
            <person name="Albert R."/>
            <person name="Binder M."/>
            <person name="Bloem J."/>
            <person name="Labutti K."/>
            <person name="Salamov A."/>
            <person name="Andreopoulos B."/>
            <person name="Baker S."/>
            <person name="Barry K."/>
            <person name="Bills G."/>
            <person name="Bluhm B."/>
            <person name="Cannon C."/>
            <person name="Castanera R."/>
            <person name="Culley D."/>
            <person name="Daum C."/>
            <person name="Ezra D."/>
            <person name="Gonzalez J."/>
            <person name="Henrissat B."/>
            <person name="Kuo A."/>
            <person name="Liang C."/>
            <person name="Lipzen A."/>
            <person name="Lutzoni F."/>
            <person name="Magnuson J."/>
            <person name="Mondo S."/>
            <person name="Nolan M."/>
            <person name="Ohm R."/>
            <person name="Pangilinan J."/>
            <person name="Park H.-J."/>
            <person name="Ramirez L."/>
            <person name="Alfaro M."/>
            <person name="Sun H."/>
            <person name="Tritt A."/>
            <person name="Yoshinaga Y."/>
            <person name="Zwiers L.-H."/>
            <person name="Turgeon B."/>
            <person name="Goodwin S."/>
            <person name="Spatafora J."/>
            <person name="Crous P."/>
            <person name="Grigoriev I."/>
        </authorList>
    </citation>
    <scope>NUCLEOTIDE SEQUENCE</scope>
    <source>
        <strain evidence="5">CBS 101060</strain>
    </source>
</reference>
<evidence type="ECO:0000313" key="5">
    <source>
        <dbReference type="EMBL" id="KAF2835403.1"/>
    </source>
</evidence>
<evidence type="ECO:0000256" key="3">
    <source>
        <dbReference type="ARBA" id="ARBA00023140"/>
    </source>
</evidence>
<dbReference type="GO" id="GO:0005778">
    <property type="term" value="C:peroxisomal membrane"/>
    <property type="evidence" value="ECO:0007669"/>
    <property type="project" value="UniProtKB-SubCell"/>
</dbReference>
<dbReference type="Proteomes" id="UP000799429">
    <property type="component" value="Unassembled WGS sequence"/>
</dbReference>
<proteinExistence type="predicted"/>
<evidence type="ECO:0000256" key="2">
    <source>
        <dbReference type="ARBA" id="ARBA00023136"/>
    </source>
</evidence>
<evidence type="ECO:0000256" key="4">
    <source>
        <dbReference type="ARBA" id="ARBA00046271"/>
    </source>
</evidence>
<evidence type="ECO:0000313" key="6">
    <source>
        <dbReference type="Proteomes" id="UP000799429"/>
    </source>
</evidence>
<dbReference type="OrthoDB" id="10005898at2759"/>
<organism evidence="5 6">
    <name type="scientific">Patellaria atrata CBS 101060</name>
    <dbReference type="NCBI Taxonomy" id="1346257"/>
    <lineage>
        <taxon>Eukaryota</taxon>
        <taxon>Fungi</taxon>
        <taxon>Dikarya</taxon>
        <taxon>Ascomycota</taxon>
        <taxon>Pezizomycotina</taxon>
        <taxon>Dothideomycetes</taxon>
        <taxon>Dothideomycetes incertae sedis</taxon>
        <taxon>Patellariales</taxon>
        <taxon>Patellariaceae</taxon>
        <taxon>Patellaria</taxon>
    </lineage>
</organism>
<evidence type="ECO:0000256" key="1">
    <source>
        <dbReference type="ARBA" id="ARBA00022593"/>
    </source>
</evidence>
<keyword evidence="1" id="KW-0962">Peroxisome biogenesis</keyword>
<comment type="caution">
    <text evidence="5">The sequence shown here is derived from an EMBL/GenBank/DDBJ whole genome shotgun (WGS) entry which is preliminary data.</text>
</comment>
<keyword evidence="3" id="KW-0576">Peroxisome</keyword>
<gene>
    <name evidence="5" type="ORF">M501DRAFT_908560</name>
</gene>
<keyword evidence="6" id="KW-1185">Reference proteome</keyword>
<keyword evidence="2" id="KW-0472">Membrane</keyword>
<feature type="non-terminal residue" evidence="5">
    <location>
        <position position="1"/>
    </location>
</feature>
<protein>
    <recommendedName>
        <fullName evidence="7">Peroxisomal biogenesis factor 11</fullName>
    </recommendedName>
</protein>
<evidence type="ECO:0008006" key="7">
    <source>
        <dbReference type="Google" id="ProtNLM"/>
    </source>
</evidence>
<accession>A0A9P4S368</accession>
<name>A0A9P4S368_9PEZI</name>
<dbReference type="Pfam" id="PF05648">
    <property type="entry name" value="PEX11"/>
    <property type="match status" value="1"/>
</dbReference>
<dbReference type="EMBL" id="MU006109">
    <property type="protein sequence ID" value="KAF2835403.1"/>
    <property type="molecule type" value="Genomic_DNA"/>
</dbReference>
<sequence length="277" mass="31307">LQRSLSHTDRTISHLARILSTPNGIDTTLLTLCYTLTLLHARLSTHLSTHLSQLASDIASKASTALLPGETIIASLPTPPRIARLLALQRGAKSLADLIADYRIFFRLWGMVGIWAWARGVLASPPRDGVVRRLVWAQIAVNVPYQVLENMAYLAQHGVLSGPRWDEKRQLRLWCWSSMFWAADVALVFARLGREWWVRMGEGKGKEGDGEKEDKLRERERGEEDKRWWDEVIVNAAFAPLTIHWSLEEGLVSDAWVGLFGSIAGFVKFRELWRSTA</sequence>